<dbReference type="EMBL" id="BJZO01000033">
    <property type="protein sequence ID" value="GEO81326.1"/>
    <property type="molecule type" value="Genomic_DNA"/>
</dbReference>
<dbReference type="InterPro" id="IPR004358">
    <property type="entry name" value="Sig_transdc_His_kin-like_C"/>
</dbReference>
<evidence type="ECO:0000313" key="11">
    <source>
        <dbReference type="Proteomes" id="UP000321567"/>
    </source>
</evidence>
<dbReference type="AlphaFoldDB" id="A0A512H793"/>
<keyword evidence="6" id="KW-0418">Kinase</keyword>
<dbReference type="CDD" id="cd00082">
    <property type="entry name" value="HisKA"/>
    <property type="match status" value="1"/>
</dbReference>
<evidence type="ECO:0000256" key="1">
    <source>
        <dbReference type="ARBA" id="ARBA00000085"/>
    </source>
</evidence>
<dbReference type="GO" id="GO:0005524">
    <property type="term" value="F:ATP binding"/>
    <property type="evidence" value="ECO:0007669"/>
    <property type="project" value="UniProtKB-KW"/>
</dbReference>
<name>A0A512H793_9PROT</name>
<evidence type="ECO:0000256" key="2">
    <source>
        <dbReference type="ARBA" id="ARBA00012438"/>
    </source>
</evidence>
<proteinExistence type="predicted"/>
<feature type="domain" description="Histidine kinase" evidence="9">
    <location>
        <begin position="218"/>
        <end position="441"/>
    </location>
</feature>
<dbReference type="SUPFAM" id="SSF47384">
    <property type="entry name" value="Homodimeric domain of signal transducing histidine kinase"/>
    <property type="match status" value="1"/>
</dbReference>
<comment type="caution">
    <text evidence="10">The sequence shown here is derived from an EMBL/GenBank/DDBJ whole genome shotgun (WGS) entry which is preliminary data.</text>
</comment>
<accession>A0A512H793</accession>
<dbReference type="Gene3D" id="3.30.565.10">
    <property type="entry name" value="Histidine kinase-like ATPase, C-terminal domain"/>
    <property type="match status" value="1"/>
</dbReference>
<dbReference type="RefSeq" id="WP_147163365.1">
    <property type="nucleotide sequence ID" value="NZ_BJZO01000033.1"/>
</dbReference>
<evidence type="ECO:0000256" key="4">
    <source>
        <dbReference type="ARBA" id="ARBA00022679"/>
    </source>
</evidence>
<evidence type="ECO:0000256" key="7">
    <source>
        <dbReference type="ARBA" id="ARBA00022840"/>
    </source>
</evidence>
<gene>
    <name evidence="10" type="ORF">ROR02_14570</name>
</gene>
<dbReference type="InterPro" id="IPR036097">
    <property type="entry name" value="HisK_dim/P_sf"/>
</dbReference>
<evidence type="ECO:0000313" key="10">
    <source>
        <dbReference type="EMBL" id="GEO81326.1"/>
    </source>
</evidence>
<evidence type="ECO:0000256" key="3">
    <source>
        <dbReference type="ARBA" id="ARBA00022553"/>
    </source>
</evidence>
<dbReference type="OrthoDB" id="9796100at2"/>
<reference evidence="10 11" key="1">
    <citation type="submission" date="2019-07" db="EMBL/GenBank/DDBJ databases">
        <title>Whole genome shotgun sequence of Rhodospirillum oryzae NBRC 107573.</title>
        <authorList>
            <person name="Hosoyama A."/>
            <person name="Uohara A."/>
            <person name="Ohji S."/>
            <person name="Ichikawa N."/>
        </authorList>
    </citation>
    <scope>NUCLEOTIDE SEQUENCE [LARGE SCALE GENOMIC DNA]</scope>
    <source>
        <strain evidence="10 11">NBRC 107573</strain>
    </source>
</reference>
<dbReference type="Pfam" id="PF00512">
    <property type="entry name" value="HisKA"/>
    <property type="match status" value="1"/>
</dbReference>
<dbReference type="PANTHER" id="PTHR43065">
    <property type="entry name" value="SENSOR HISTIDINE KINASE"/>
    <property type="match status" value="1"/>
</dbReference>
<protein>
    <recommendedName>
        <fullName evidence="2">histidine kinase</fullName>
        <ecNumber evidence="2">2.7.13.3</ecNumber>
    </recommendedName>
</protein>
<keyword evidence="7" id="KW-0067">ATP-binding</keyword>
<dbReference type="SMART" id="SM00387">
    <property type="entry name" value="HATPase_c"/>
    <property type="match status" value="1"/>
</dbReference>
<dbReference type="PROSITE" id="PS50109">
    <property type="entry name" value="HIS_KIN"/>
    <property type="match status" value="1"/>
</dbReference>
<keyword evidence="5" id="KW-0547">Nucleotide-binding</keyword>
<keyword evidence="8" id="KW-0902">Two-component regulatory system</keyword>
<evidence type="ECO:0000259" key="9">
    <source>
        <dbReference type="PROSITE" id="PS50109"/>
    </source>
</evidence>
<dbReference type="Proteomes" id="UP000321567">
    <property type="component" value="Unassembled WGS sequence"/>
</dbReference>
<dbReference type="PRINTS" id="PR00344">
    <property type="entry name" value="BCTRLSENSOR"/>
</dbReference>
<dbReference type="Gene3D" id="1.10.287.130">
    <property type="match status" value="1"/>
</dbReference>
<dbReference type="InterPro" id="IPR003661">
    <property type="entry name" value="HisK_dim/P_dom"/>
</dbReference>
<dbReference type="InterPro" id="IPR036890">
    <property type="entry name" value="HATPase_C_sf"/>
</dbReference>
<organism evidence="10 11">
    <name type="scientific">Pararhodospirillum oryzae</name>
    <dbReference type="NCBI Taxonomy" id="478448"/>
    <lineage>
        <taxon>Bacteria</taxon>
        <taxon>Pseudomonadati</taxon>
        <taxon>Pseudomonadota</taxon>
        <taxon>Alphaproteobacteria</taxon>
        <taxon>Rhodospirillales</taxon>
        <taxon>Rhodospirillaceae</taxon>
        <taxon>Pararhodospirillum</taxon>
    </lineage>
</organism>
<dbReference type="EC" id="2.7.13.3" evidence="2"/>
<dbReference type="SUPFAM" id="SSF55874">
    <property type="entry name" value="ATPase domain of HSP90 chaperone/DNA topoisomerase II/histidine kinase"/>
    <property type="match status" value="1"/>
</dbReference>
<evidence type="ECO:0000256" key="5">
    <source>
        <dbReference type="ARBA" id="ARBA00022741"/>
    </source>
</evidence>
<sequence length="467" mass="50123">METGPIIMNPLDWYGKIQRTYGRSGDEACLSEAMDVGRLMAVTALPPESLLDVHAAVLTEDLAQGTLPEAALIADAVTCLAQALIGWRMATYEVALPAESPDFMAPPPPLFLRFEADGSLDAAALPGGMRVSSVSDMILVACEEHQQEEARRALAARRLLAFDLSPRLTAPHHFRAVLCPFRDGSGIIGIHDVTTARMLRDAEFQRRKLESLGQLAGGIAHEINNLLQPIVTLTQMTLEDQDEASEAATDLGVVLDCAHRAANVVRDILSFARRSAPAPVALNLDPTLRDEVESLRHSQRDPVHVNVVLPDDEALWVYANRSELGHVVRNLAKNALDAGGASVHVTLEGRRADLTDTEALLLGLPAGRYVRLSVIDDGPGIDPTIMSRIFDPFFTTKDIGKGTGLGLAIVRSIVQSWGGGILPRAGTGHGAIFDVYLRPASPDAAPAEEDSAWAVLWNASGNEGSKT</sequence>
<dbReference type="GO" id="GO:0000155">
    <property type="term" value="F:phosphorelay sensor kinase activity"/>
    <property type="evidence" value="ECO:0007669"/>
    <property type="project" value="InterPro"/>
</dbReference>
<evidence type="ECO:0000256" key="6">
    <source>
        <dbReference type="ARBA" id="ARBA00022777"/>
    </source>
</evidence>
<dbReference type="InterPro" id="IPR003594">
    <property type="entry name" value="HATPase_dom"/>
</dbReference>
<evidence type="ECO:0000256" key="8">
    <source>
        <dbReference type="ARBA" id="ARBA00023012"/>
    </source>
</evidence>
<keyword evidence="3" id="KW-0597">Phosphoprotein</keyword>
<keyword evidence="11" id="KW-1185">Reference proteome</keyword>
<dbReference type="InterPro" id="IPR005467">
    <property type="entry name" value="His_kinase_dom"/>
</dbReference>
<keyword evidence="4" id="KW-0808">Transferase</keyword>
<dbReference type="PANTHER" id="PTHR43065:SF46">
    <property type="entry name" value="C4-DICARBOXYLATE TRANSPORT SENSOR PROTEIN DCTB"/>
    <property type="match status" value="1"/>
</dbReference>
<comment type="catalytic activity">
    <reaction evidence="1">
        <text>ATP + protein L-histidine = ADP + protein N-phospho-L-histidine.</text>
        <dbReference type="EC" id="2.7.13.3"/>
    </reaction>
</comment>
<dbReference type="Pfam" id="PF02518">
    <property type="entry name" value="HATPase_c"/>
    <property type="match status" value="1"/>
</dbReference>
<dbReference type="SMART" id="SM00388">
    <property type="entry name" value="HisKA"/>
    <property type="match status" value="1"/>
</dbReference>